<dbReference type="Proteomes" id="UP000277580">
    <property type="component" value="Unassembled WGS sequence"/>
</dbReference>
<evidence type="ECO:0000313" key="2">
    <source>
        <dbReference type="Proteomes" id="UP000277580"/>
    </source>
</evidence>
<keyword evidence="2" id="KW-1185">Reference proteome</keyword>
<dbReference type="OrthoDB" id="2015213at2759"/>
<organism evidence="1 2">
    <name type="scientific">Morchella conica CCBAS932</name>
    <dbReference type="NCBI Taxonomy" id="1392247"/>
    <lineage>
        <taxon>Eukaryota</taxon>
        <taxon>Fungi</taxon>
        <taxon>Dikarya</taxon>
        <taxon>Ascomycota</taxon>
        <taxon>Pezizomycotina</taxon>
        <taxon>Pezizomycetes</taxon>
        <taxon>Pezizales</taxon>
        <taxon>Morchellaceae</taxon>
        <taxon>Morchella</taxon>
    </lineage>
</organism>
<protein>
    <submittedName>
        <fullName evidence="1">Gamma-glutamyltranspeptidase</fullName>
    </submittedName>
</protein>
<proteinExistence type="predicted"/>
<dbReference type="Gene3D" id="1.10.246.130">
    <property type="match status" value="1"/>
</dbReference>
<dbReference type="Pfam" id="PF01019">
    <property type="entry name" value="G_glu_transpept"/>
    <property type="match status" value="1"/>
</dbReference>
<dbReference type="InterPro" id="IPR052896">
    <property type="entry name" value="GGT-like_enzyme"/>
</dbReference>
<name>A0A3N4KVI6_9PEZI</name>
<dbReference type="InterPro" id="IPR043137">
    <property type="entry name" value="GGT_ssub_C"/>
</dbReference>
<dbReference type="STRING" id="1392247.A0A3N4KVI6"/>
<dbReference type="InterPro" id="IPR029055">
    <property type="entry name" value="Ntn_hydrolases_N"/>
</dbReference>
<dbReference type="PANTHER" id="PTHR43881:SF1">
    <property type="entry name" value="GAMMA-GLUTAMYLTRANSPEPTIDASE (AFU_ORTHOLOGUE AFUA_4G13580)"/>
    <property type="match status" value="1"/>
</dbReference>
<gene>
    <name evidence="1" type="ORF">P167DRAFT_486508</name>
</gene>
<dbReference type="PANTHER" id="PTHR43881">
    <property type="entry name" value="GAMMA-GLUTAMYLTRANSPEPTIDASE (AFU_ORTHOLOGUE AFUA_4G13580)"/>
    <property type="match status" value="1"/>
</dbReference>
<reference evidence="1 2" key="1">
    <citation type="journal article" date="2018" name="Nat. Ecol. Evol.">
        <title>Pezizomycetes genomes reveal the molecular basis of ectomycorrhizal truffle lifestyle.</title>
        <authorList>
            <person name="Murat C."/>
            <person name="Payen T."/>
            <person name="Noel B."/>
            <person name="Kuo A."/>
            <person name="Morin E."/>
            <person name="Chen J."/>
            <person name="Kohler A."/>
            <person name="Krizsan K."/>
            <person name="Balestrini R."/>
            <person name="Da Silva C."/>
            <person name="Montanini B."/>
            <person name="Hainaut M."/>
            <person name="Levati E."/>
            <person name="Barry K.W."/>
            <person name="Belfiori B."/>
            <person name="Cichocki N."/>
            <person name="Clum A."/>
            <person name="Dockter R.B."/>
            <person name="Fauchery L."/>
            <person name="Guy J."/>
            <person name="Iotti M."/>
            <person name="Le Tacon F."/>
            <person name="Lindquist E.A."/>
            <person name="Lipzen A."/>
            <person name="Malagnac F."/>
            <person name="Mello A."/>
            <person name="Molinier V."/>
            <person name="Miyauchi S."/>
            <person name="Poulain J."/>
            <person name="Riccioni C."/>
            <person name="Rubini A."/>
            <person name="Sitrit Y."/>
            <person name="Splivallo R."/>
            <person name="Traeger S."/>
            <person name="Wang M."/>
            <person name="Zifcakova L."/>
            <person name="Wipf D."/>
            <person name="Zambonelli A."/>
            <person name="Paolocci F."/>
            <person name="Nowrousian M."/>
            <person name="Ottonello S."/>
            <person name="Baldrian P."/>
            <person name="Spatafora J.W."/>
            <person name="Henrissat B."/>
            <person name="Nagy L.G."/>
            <person name="Aury J.M."/>
            <person name="Wincker P."/>
            <person name="Grigoriev I.V."/>
            <person name="Bonfante P."/>
            <person name="Martin F.M."/>
        </authorList>
    </citation>
    <scope>NUCLEOTIDE SEQUENCE [LARGE SCALE GENOMIC DNA]</scope>
    <source>
        <strain evidence="1 2">CCBAS932</strain>
    </source>
</reference>
<dbReference type="InParanoid" id="A0A3N4KVI6"/>
<accession>A0A3N4KVI6</accession>
<dbReference type="AlphaFoldDB" id="A0A3N4KVI6"/>
<evidence type="ECO:0000313" key="1">
    <source>
        <dbReference type="EMBL" id="RPB13429.1"/>
    </source>
</evidence>
<dbReference type="EMBL" id="ML119123">
    <property type="protein sequence ID" value="RPB13429.1"/>
    <property type="molecule type" value="Genomic_DNA"/>
</dbReference>
<feature type="non-terminal residue" evidence="1">
    <location>
        <position position="1"/>
    </location>
</feature>
<dbReference type="InterPro" id="IPR043138">
    <property type="entry name" value="GGT_lsub"/>
</dbReference>
<dbReference type="PRINTS" id="PR01210">
    <property type="entry name" value="GGTRANSPTASE"/>
</dbReference>
<dbReference type="Gene3D" id="3.60.20.40">
    <property type="match status" value="1"/>
</dbReference>
<sequence length="565" mass="60139">PSRRPVIYATHGIVACTQPLAAQAGLNILRKGGNAADAAIAAAAVLNVTEPTSTGLGGDVFCLLHHAPTSTLHGINGSGPSPSSLTLQKVLASLPPNHTEWRIPAANPLSVTVPGAAAAWCDIVTRFGSGKVSLREIFDDAIRMAEDGFALSTFTGRWWGECAGVLRGSGREEMLLAGRAPREGEIMRVPELARVLREVAERGRAGFYEGWVAESVVGEVQALGGVLEMEDMAGMGERGSEDVDPVFVEYAGYKLWECAPNGQGLVALMTLGILKALQERGVVGKIGGEGGMQHNSPEYLHVLIECFRIAFTDGRWYITDPRTNPDPTAALLSKAYLHQRSTLFSPTQTNPTHPISPPSLYPCDTTYLSTTDAHGNSCSFTNSLQNGFGTGIVPRGTATPLQNRASSFSLDPDAPNCVAPGKRPYHTIIAGMVTERLNGERIKSVMGCMGGLMQPQGHVQLFMNLLVFNMDPQQALDAPRICLGLPGDRFAITKGVCLESGISAATAAALQALGHTTAEITGYERTTFGRGQIINYNYTHGEDGEERIVYSGGTDLRGDCQAVGY</sequence>
<dbReference type="SUPFAM" id="SSF56235">
    <property type="entry name" value="N-terminal nucleophile aminohydrolases (Ntn hydrolases)"/>
    <property type="match status" value="1"/>
</dbReference>